<evidence type="ECO:0000313" key="2">
    <source>
        <dbReference type="Proteomes" id="UP000324222"/>
    </source>
</evidence>
<sequence length="75" mass="8807">MKKTPDEIKWENSALKGKCEDYEMGLKMLEEMFDTTVEAEKVGKLQEKRNPVKFVRDEEKEVVKQTISVIQDEEV</sequence>
<dbReference type="AlphaFoldDB" id="A0A5B7F929"/>
<comment type="caution">
    <text evidence="1">The sequence shown here is derived from an EMBL/GenBank/DDBJ whole genome shotgun (WGS) entry which is preliminary data.</text>
</comment>
<protein>
    <submittedName>
        <fullName evidence="1">Uncharacterized protein</fullName>
    </submittedName>
</protein>
<dbReference type="EMBL" id="VSRR010005188">
    <property type="protein sequence ID" value="MPC41796.1"/>
    <property type="molecule type" value="Genomic_DNA"/>
</dbReference>
<keyword evidence="2" id="KW-1185">Reference proteome</keyword>
<dbReference type="Proteomes" id="UP000324222">
    <property type="component" value="Unassembled WGS sequence"/>
</dbReference>
<gene>
    <name evidence="1" type="ORF">E2C01_035401</name>
</gene>
<reference evidence="1 2" key="1">
    <citation type="submission" date="2019-05" db="EMBL/GenBank/DDBJ databases">
        <title>Another draft genome of Portunus trituberculatus and its Hox gene families provides insights of decapod evolution.</title>
        <authorList>
            <person name="Jeong J.-H."/>
            <person name="Song I."/>
            <person name="Kim S."/>
            <person name="Choi T."/>
            <person name="Kim D."/>
            <person name="Ryu S."/>
            <person name="Kim W."/>
        </authorList>
    </citation>
    <scope>NUCLEOTIDE SEQUENCE [LARGE SCALE GENOMIC DNA]</scope>
    <source>
        <tissue evidence="1">Muscle</tissue>
    </source>
</reference>
<organism evidence="1 2">
    <name type="scientific">Portunus trituberculatus</name>
    <name type="common">Swimming crab</name>
    <name type="synonym">Neptunus trituberculatus</name>
    <dbReference type="NCBI Taxonomy" id="210409"/>
    <lineage>
        <taxon>Eukaryota</taxon>
        <taxon>Metazoa</taxon>
        <taxon>Ecdysozoa</taxon>
        <taxon>Arthropoda</taxon>
        <taxon>Crustacea</taxon>
        <taxon>Multicrustacea</taxon>
        <taxon>Malacostraca</taxon>
        <taxon>Eumalacostraca</taxon>
        <taxon>Eucarida</taxon>
        <taxon>Decapoda</taxon>
        <taxon>Pleocyemata</taxon>
        <taxon>Brachyura</taxon>
        <taxon>Eubrachyura</taxon>
        <taxon>Portunoidea</taxon>
        <taxon>Portunidae</taxon>
        <taxon>Portuninae</taxon>
        <taxon>Portunus</taxon>
    </lineage>
</organism>
<accession>A0A5B7F929</accession>
<proteinExistence type="predicted"/>
<evidence type="ECO:0000313" key="1">
    <source>
        <dbReference type="EMBL" id="MPC41796.1"/>
    </source>
</evidence>
<name>A0A5B7F929_PORTR</name>